<feature type="transmembrane region" description="Helical" evidence="6">
    <location>
        <begin position="463"/>
        <end position="480"/>
    </location>
</feature>
<comment type="subcellular location">
    <subcellularLocation>
        <location evidence="1">Cell membrane</location>
        <topology evidence="1">Multi-pass membrane protein</topology>
    </subcellularLocation>
</comment>
<organism evidence="7 8">
    <name type="scientific">Lederbergia citri</name>
    <dbReference type="NCBI Taxonomy" id="2833580"/>
    <lineage>
        <taxon>Bacteria</taxon>
        <taxon>Bacillati</taxon>
        <taxon>Bacillota</taxon>
        <taxon>Bacilli</taxon>
        <taxon>Bacillales</taxon>
        <taxon>Bacillaceae</taxon>
        <taxon>Lederbergia</taxon>
    </lineage>
</organism>
<feature type="transmembrane region" description="Helical" evidence="6">
    <location>
        <begin position="172"/>
        <end position="190"/>
    </location>
</feature>
<feature type="transmembrane region" description="Helical" evidence="6">
    <location>
        <begin position="492"/>
        <end position="513"/>
    </location>
</feature>
<dbReference type="PANTHER" id="PTHR30250:SF21">
    <property type="entry name" value="LIPID II FLIPPASE MURJ"/>
    <property type="match status" value="1"/>
</dbReference>
<proteinExistence type="predicted"/>
<keyword evidence="5 6" id="KW-0472">Membrane</keyword>
<evidence type="ECO:0000313" key="7">
    <source>
        <dbReference type="EMBL" id="MBS4195087.1"/>
    </source>
</evidence>
<keyword evidence="4 6" id="KW-1133">Transmembrane helix</keyword>
<dbReference type="InterPro" id="IPR002797">
    <property type="entry name" value="Polysacc_synth"/>
</dbReference>
<protein>
    <submittedName>
        <fullName evidence="7">Polysaccharide biosynthesis protein</fullName>
    </submittedName>
</protein>
<accession>A0A942TEL2</accession>
<sequence length="540" mass="59174">MSSKLIRGTFILTLGTLLSKVLGLIYVIPFYAIIGGEGPYALYNFGYVPYTIFISIATAGVPLAVSKYIAKYNAMEEYAVGRKLFKSGLLVMSATGIIAFLIMYATATPLAEIVLRGAKTTYTVSDVSQVIKAVSFALLVIPLMSLIRGFFQGHQSMGPSAMSTVVEQIARIIFLLAGSFVVLFILKGSIVTAISIATFAALIGGIASLVVLLVYWKKRKPGLDELLKHDKGTLQISLKDMYKEIIVYAFPFVLVGIANPLYQFIDQATFMSAMEQAGKAKNSFNALGTLNGTTHKLVIIPVSLATAFALTLVPLITEAFVNNDRKIMFRQLDQTIQVLMFITLPAALGLSLLADPIYSAFFTYNPFGGEVLRAYAPVAILFALYSVTAAILQGINEQRFTILSLLTGLLLKLSFNIPFIKAFGTEGAIYATSLGYTVSIIINLFVIRSFARYPFRLIFRRSLLIIIFNVMMVVPVYFAYKGLLLFLTPESRFQSILIIIICASIGGVIYAYLGLKSGLADRLFGERLTKVKRKLGIRSI</sequence>
<feature type="transmembrane region" description="Helical" evidence="6">
    <location>
        <begin position="402"/>
        <end position="423"/>
    </location>
</feature>
<dbReference type="PANTHER" id="PTHR30250">
    <property type="entry name" value="PST FAMILY PREDICTED COLANIC ACID TRANSPORTER"/>
    <property type="match status" value="1"/>
</dbReference>
<dbReference type="AlphaFoldDB" id="A0A942TEL2"/>
<evidence type="ECO:0000256" key="2">
    <source>
        <dbReference type="ARBA" id="ARBA00022475"/>
    </source>
</evidence>
<keyword evidence="8" id="KW-1185">Reference proteome</keyword>
<feature type="transmembrane region" description="Helical" evidence="6">
    <location>
        <begin position="374"/>
        <end position="395"/>
    </location>
</feature>
<evidence type="ECO:0000256" key="4">
    <source>
        <dbReference type="ARBA" id="ARBA00022989"/>
    </source>
</evidence>
<evidence type="ECO:0000313" key="8">
    <source>
        <dbReference type="Proteomes" id="UP000681414"/>
    </source>
</evidence>
<evidence type="ECO:0000256" key="5">
    <source>
        <dbReference type="ARBA" id="ARBA00023136"/>
    </source>
</evidence>
<dbReference type="Pfam" id="PF01943">
    <property type="entry name" value="Polysacc_synt"/>
    <property type="match status" value="1"/>
</dbReference>
<evidence type="ECO:0000256" key="3">
    <source>
        <dbReference type="ARBA" id="ARBA00022692"/>
    </source>
</evidence>
<feature type="transmembrane region" description="Helical" evidence="6">
    <location>
        <begin position="89"/>
        <end position="110"/>
    </location>
</feature>
<dbReference type="CDD" id="cd13124">
    <property type="entry name" value="MATE_SpoVB_like"/>
    <property type="match status" value="1"/>
</dbReference>
<dbReference type="Proteomes" id="UP000681414">
    <property type="component" value="Unassembled WGS sequence"/>
</dbReference>
<feature type="transmembrane region" description="Helical" evidence="6">
    <location>
        <begin position="297"/>
        <end position="317"/>
    </location>
</feature>
<dbReference type="PIRSF" id="PIRSF038958">
    <property type="entry name" value="PG_synth_SpoVB"/>
    <property type="match status" value="1"/>
</dbReference>
<feature type="transmembrane region" description="Helical" evidence="6">
    <location>
        <begin position="196"/>
        <end position="216"/>
    </location>
</feature>
<reference evidence="7 8" key="1">
    <citation type="submission" date="2021-05" db="EMBL/GenBank/DDBJ databases">
        <title>Novel Bacillus species.</title>
        <authorList>
            <person name="Liu G."/>
        </authorList>
    </citation>
    <scope>NUCLEOTIDE SEQUENCE [LARGE SCALE GENOMIC DNA]</scope>
    <source>
        <strain evidence="8">FJAT-49780</strain>
    </source>
</reference>
<comment type="caution">
    <text evidence="7">The sequence shown here is derived from an EMBL/GenBank/DDBJ whole genome shotgun (WGS) entry which is preliminary data.</text>
</comment>
<feature type="transmembrane region" description="Helical" evidence="6">
    <location>
        <begin position="47"/>
        <end position="69"/>
    </location>
</feature>
<feature type="transmembrane region" description="Helical" evidence="6">
    <location>
        <begin position="245"/>
        <end position="265"/>
    </location>
</feature>
<dbReference type="EMBL" id="JAGYPG010000001">
    <property type="protein sequence ID" value="MBS4195087.1"/>
    <property type="molecule type" value="Genomic_DNA"/>
</dbReference>
<gene>
    <name evidence="7" type="ORF">KHA97_08345</name>
</gene>
<keyword evidence="3 6" id="KW-0812">Transmembrane</keyword>
<dbReference type="InterPro" id="IPR050833">
    <property type="entry name" value="Poly_Biosynth_Transport"/>
</dbReference>
<evidence type="ECO:0000256" key="6">
    <source>
        <dbReference type="SAM" id="Phobius"/>
    </source>
</evidence>
<keyword evidence="2" id="KW-1003">Cell membrane</keyword>
<dbReference type="GO" id="GO:0005886">
    <property type="term" value="C:plasma membrane"/>
    <property type="evidence" value="ECO:0007669"/>
    <property type="project" value="UniProtKB-SubCell"/>
</dbReference>
<dbReference type="RefSeq" id="WP_213124221.1">
    <property type="nucleotide sequence ID" value="NZ_JAGYPG010000001.1"/>
</dbReference>
<name>A0A942TEL2_9BACI</name>
<dbReference type="InterPro" id="IPR024923">
    <property type="entry name" value="PG_synth_SpoVB"/>
</dbReference>
<feature type="transmembrane region" description="Helical" evidence="6">
    <location>
        <begin position="130"/>
        <end position="151"/>
    </location>
</feature>
<feature type="transmembrane region" description="Helical" evidence="6">
    <location>
        <begin position="338"/>
        <end position="362"/>
    </location>
</feature>
<feature type="transmembrane region" description="Helical" evidence="6">
    <location>
        <begin position="429"/>
        <end position="451"/>
    </location>
</feature>
<evidence type="ECO:0000256" key="1">
    <source>
        <dbReference type="ARBA" id="ARBA00004651"/>
    </source>
</evidence>